<dbReference type="EMBL" id="JQ809445">
    <property type="protein sequence ID" value="AFJ14677.1"/>
    <property type="molecule type" value="Genomic_DNA"/>
</dbReference>
<evidence type="ECO:0000256" key="1">
    <source>
        <dbReference type="SAM" id="Phobius"/>
    </source>
</evidence>
<sequence length="151" mass="15949">MGVLLLAVLATILLMGVSIKGYGGLAMNLWVIVGLAAVLWGFGHTSWEGWILLAMVNVGGILVLMIYASSTDGYNKIITSPKILSVGFFAVLYLYGVSSLEPTLTPETLVYTGGSGVLLLLSGVFLVLVMIVCNRMLGAGGGYLREFSCHS</sequence>
<feature type="transmembrane region" description="Helical" evidence="1">
    <location>
        <begin position="109"/>
        <end position="133"/>
    </location>
</feature>
<accession>A0A806GM82</accession>
<proteinExistence type="predicted"/>
<name>A0A806GM82_9BILA</name>
<protein>
    <submittedName>
        <fullName evidence="2">NADH dehydrogenase subunit 6</fullName>
    </submittedName>
</protein>
<feature type="transmembrane region" description="Helical" evidence="1">
    <location>
        <begin position="50"/>
        <end position="68"/>
    </location>
</feature>
<feature type="transmembrane region" description="Helical" evidence="1">
    <location>
        <begin position="80"/>
        <end position="97"/>
    </location>
</feature>
<keyword evidence="1" id="KW-0812">Transmembrane</keyword>
<keyword evidence="2" id="KW-0496">Mitochondrion</keyword>
<gene>
    <name evidence="2" type="primary">ND6</name>
</gene>
<dbReference type="AlphaFoldDB" id="A0A806GM82"/>
<reference evidence="2" key="1">
    <citation type="submission" date="2012-03" db="EMBL/GenBank/DDBJ databases">
        <title>The complete mitochondrial genome sequence of Pomphorhynchus laevis Gnew (Acanthocephala: Palaeacanthocephala).</title>
        <authorList>
            <person name="Pan T."/>
            <person name="Nie P."/>
        </authorList>
    </citation>
    <scope>NUCLEOTIDE SEQUENCE</scope>
    <source>
        <strain evidence="2">Gnew</strain>
    </source>
</reference>
<organism evidence="2">
    <name type="scientific">Pomphorhynchus laevis</name>
    <dbReference type="NCBI Taxonomy" id="141832"/>
    <lineage>
        <taxon>Eukaryota</taxon>
        <taxon>Metazoa</taxon>
        <taxon>Spiralia</taxon>
        <taxon>Lophotrochozoa</taxon>
        <taxon>Acanthocephala</taxon>
        <taxon>Palaeacanthocephala</taxon>
        <taxon>Echinorhynchida</taxon>
        <taxon>Pomphorhynchidae</taxon>
        <taxon>Pomphorhynchus</taxon>
    </lineage>
</organism>
<keyword evidence="1" id="KW-1133">Transmembrane helix</keyword>
<keyword evidence="1" id="KW-0472">Membrane</keyword>
<evidence type="ECO:0000313" key="2">
    <source>
        <dbReference type="EMBL" id="AFJ14677.1"/>
    </source>
</evidence>
<geneLocation type="mitochondrion" evidence="2"/>